<dbReference type="AlphaFoldDB" id="A0A8S1IUF9"/>
<gene>
    <name evidence="3" type="ORF">OSTQU699_LOCUS3125</name>
</gene>
<sequence length="547" mass="60415">MAETPPGGGERGEAEGRLTDDLRQKWMSPDAGRVEKRSRIGMWYNVDLLARMDLRWIRARGGADFPRDTKAWVGKGGRIELVRGRTEVIYAEGERTWTVQLDGEKRVFRADSPEHAAQWVAALRWRVCPWIQLLRGQGPEWQNQLGALQEHDQASGPLRMGHLQVAQSAVRMMDTATEIAGEVLGKLPVVGPAFSVLAFALEVAGRIKADIDGLRPAQSGLGRVARRTMETLQGGLEQQPEGRLDELSELMEVIEEGARQLEGYEFQSNVRMMVHGIFKGKPGPAAVAELVSQCESRLAFHEVHGMHELVQDMPKQVATAAVSAMREEGNPSCASSYIPVNPKAIGPEAQAAVIKKLILSDTTKYVALVGMGGVGKTTLAMCVVNDPDVRSRFQKNEQTKCLGLAFVVVSQNPDIVDCQKRIWEALLGGKVDFVNAEDGKRRLEAALQDKSFCLVLDDTWDEADMDQLDVASPYSRVLITSRNDKVAHILGAKCHDVTPLDEAQSHQLFCKHAFDGDMPKKWQEKQVQEIIKKCAGLPLSLEIMGKL</sequence>
<dbReference type="PRINTS" id="PR00364">
    <property type="entry name" value="DISEASERSIST"/>
</dbReference>
<dbReference type="SUPFAM" id="SSF52540">
    <property type="entry name" value="P-loop containing nucleoside triphosphate hydrolases"/>
    <property type="match status" value="1"/>
</dbReference>
<dbReference type="PANTHER" id="PTHR36766:SF30">
    <property type="entry name" value="TIR-NBS TYPE DISEASE RESISTANCE PROTEIN-RELATED"/>
    <property type="match status" value="1"/>
</dbReference>
<evidence type="ECO:0000313" key="4">
    <source>
        <dbReference type="Proteomes" id="UP000708148"/>
    </source>
</evidence>
<feature type="region of interest" description="Disordered" evidence="1">
    <location>
        <begin position="1"/>
        <end position="22"/>
    </location>
</feature>
<evidence type="ECO:0000259" key="2">
    <source>
        <dbReference type="Pfam" id="PF00931"/>
    </source>
</evidence>
<dbReference type="OrthoDB" id="748871at2759"/>
<dbReference type="InterPro" id="IPR042197">
    <property type="entry name" value="Apaf_helical"/>
</dbReference>
<organism evidence="3 4">
    <name type="scientific">Ostreobium quekettii</name>
    <dbReference type="NCBI Taxonomy" id="121088"/>
    <lineage>
        <taxon>Eukaryota</taxon>
        <taxon>Viridiplantae</taxon>
        <taxon>Chlorophyta</taxon>
        <taxon>core chlorophytes</taxon>
        <taxon>Ulvophyceae</taxon>
        <taxon>TCBD clade</taxon>
        <taxon>Bryopsidales</taxon>
        <taxon>Ostreobineae</taxon>
        <taxon>Ostreobiaceae</taxon>
        <taxon>Ostreobium</taxon>
    </lineage>
</organism>
<keyword evidence="4" id="KW-1185">Reference proteome</keyword>
<protein>
    <recommendedName>
        <fullName evidence="2">NB-ARC domain-containing protein</fullName>
    </recommendedName>
</protein>
<feature type="domain" description="NB-ARC" evidence="2">
    <location>
        <begin position="352"/>
        <end position="516"/>
    </location>
</feature>
<evidence type="ECO:0000256" key="1">
    <source>
        <dbReference type="SAM" id="MobiDB-lite"/>
    </source>
</evidence>
<dbReference type="InterPro" id="IPR002182">
    <property type="entry name" value="NB-ARC"/>
</dbReference>
<evidence type="ECO:0000313" key="3">
    <source>
        <dbReference type="EMBL" id="CAD7697764.1"/>
    </source>
</evidence>
<reference evidence="3" key="1">
    <citation type="submission" date="2020-12" db="EMBL/GenBank/DDBJ databases">
        <authorList>
            <person name="Iha C."/>
        </authorList>
    </citation>
    <scope>NUCLEOTIDE SEQUENCE</scope>
</reference>
<feature type="non-terminal residue" evidence="3">
    <location>
        <position position="547"/>
    </location>
</feature>
<dbReference type="EMBL" id="CAJHUC010000707">
    <property type="protein sequence ID" value="CAD7697764.1"/>
    <property type="molecule type" value="Genomic_DNA"/>
</dbReference>
<feature type="compositionally biased region" description="Basic and acidic residues" evidence="1">
    <location>
        <begin position="10"/>
        <end position="22"/>
    </location>
</feature>
<dbReference type="Proteomes" id="UP000708148">
    <property type="component" value="Unassembled WGS sequence"/>
</dbReference>
<dbReference type="PANTHER" id="PTHR36766">
    <property type="entry name" value="PLANT BROAD-SPECTRUM MILDEW RESISTANCE PROTEIN RPW8"/>
    <property type="match status" value="1"/>
</dbReference>
<accession>A0A8S1IUF9</accession>
<comment type="caution">
    <text evidence="3">The sequence shown here is derived from an EMBL/GenBank/DDBJ whole genome shotgun (WGS) entry which is preliminary data.</text>
</comment>
<dbReference type="Gene3D" id="3.40.50.300">
    <property type="entry name" value="P-loop containing nucleotide triphosphate hydrolases"/>
    <property type="match status" value="1"/>
</dbReference>
<dbReference type="InterPro" id="IPR027417">
    <property type="entry name" value="P-loop_NTPase"/>
</dbReference>
<dbReference type="Gene3D" id="1.10.8.430">
    <property type="entry name" value="Helical domain of apoptotic protease-activating factors"/>
    <property type="match status" value="1"/>
</dbReference>
<name>A0A8S1IUF9_9CHLO</name>
<dbReference type="Pfam" id="PF00931">
    <property type="entry name" value="NB-ARC"/>
    <property type="match status" value="1"/>
</dbReference>
<proteinExistence type="predicted"/>
<dbReference type="GO" id="GO:0043531">
    <property type="term" value="F:ADP binding"/>
    <property type="evidence" value="ECO:0007669"/>
    <property type="project" value="InterPro"/>
</dbReference>